<dbReference type="Proteomes" id="UP000193100">
    <property type="component" value="Chromosome"/>
</dbReference>
<evidence type="ECO:0000313" key="5">
    <source>
        <dbReference type="Proteomes" id="UP000193100"/>
    </source>
</evidence>
<dbReference type="InterPro" id="IPR025511">
    <property type="entry name" value="DUF4398"/>
</dbReference>
<reference evidence="3 5" key="2">
    <citation type="submission" date="2017-04" db="EMBL/GenBank/DDBJ databases">
        <title>Genome Sequence of Marinobacter salarius strain SMR5 Isolated from a culture of the Diatom Skeletonema marinoi.</title>
        <authorList>
            <person name="Topel M."/>
            <person name="Pinder M.I.M."/>
            <person name="Johansson O.N."/>
            <person name="Kourtchenko O."/>
            <person name="Godhe A."/>
            <person name="Clarke A.K."/>
        </authorList>
    </citation>
    <scope>NUCLEOTIDE SEQUENCE [LARGE SCALE GENOMIC DNA]</scope>
    <source>
        <strain evidence="3 5">SMR5</strain>
    </source>
</reference>
<feature type="domain" description="DUF4398" evidence="2">
    <location>
        <begin position="33"/>
        <end position="108"/>
    </location>
</feature>
<evidence type="ECO:0000256" key="1">
    <source>
        <dbReference type="SAM" id="Coils"/>
    </source>
</evidence>
<organism evidence="3 5">
    <name type="scientific">Marinobacter salarius</name>
    <dbReference type="NCBI Taxonomy" id="1420917"/>
    <lineage>
        <taxon>Bacteria</taxon>
        <taxon>Pseudomonadati</taxon>
        <taxon>Pseudomonadota</taxon>
        <taxon>Gammaproteobacteria</taxon>
        <taxon>Pseudomonadales</taxon>
        <taxon>Marinobacteraceae</taxon>
        <taxon>Marinobacter</taxon>
    </lineage>
</organism>
<gene>
    <name evidence="3" type="ORF">MARSALSMR5_03082</name>
    <name evidence="4" type="ORF">SAMN04487868_104151</name>
</gene>
<proteinExistence type="predicted"/>
<reference evidence="4 6" key="1">
    <citation type="submission" date="2016-10" db="EMBL/GenBank/DDBJ databases">
        <authorList>
            <person name="Varghese N."/>
            <person name="Submissions S."/>
        </authorList>
    </citation>
    <scope>NUCLEOTIDE SEQUENCE [LARGE SCALE GENOMIC DNA]</scope>
    <source>
        <strain evidence="4 6">DSM 26291</strain>
    </source>
</reference>
<keyword evidence="1" id="KW-0175">Coiled coil</keyword>
<dbReference type="STRING" id="1420917.AU15_16820"/>
<dbReference type="GeneID" id="77257009"/>
<dbReference type="AlphaFoldDB" id="A0A1W6KCL0"/>
<accession>A0A1I4ISC0</accession>
<sequence>MSKHTSMLGAAGVISIAVIAGGCASSVERPDGELRSAESAIQQAVSSDARDFEPVLLNQAQNRVADAEELINREQYLEASRLLEKAAVDAQLAGARSETAKARQAVDEVNRNIESLRKRIDERQ</sequence>
<evidence type="ECO:0000313" key="3">
    <source>
        <dbReference type="EMBL" id="ARM85127.1"/>
    </source>
</evidence>
<protein>
    <recommendedName>
        <fullName evidence="2">DUF4398 domain-containing protein</fullName>
    </recommendedName>
</protein>
<dbReference type="EMBL" id="CP020931">
    <property type="protein sequence ID" value="ARM85127.1"/>
    <property type="molecule type" value="Genomic_DNA"/>
</dbReference>
<dbReference type="Proteomes" id="UP000199211">
    <property type="component" value="Unassembled WGS sequence"/>
</dbReference>
<dbReference type="Gene3D" id="1.20.1270.390">
    <property type="match status" value="1"/>
</dbReference>
<dbReference type="PROSITE" id="PS51257">
    <property type="entry name" value="PROKAR_LIPOPROTEIN"/>
    <property type="match status" value="1"/>
</dbReference>
<evidence type="ECO:0000313" key="4">
    <source>
        <dbReference type="EMBL" id="SFL57258.1"/>
    </source>
</evidence>
<keyword evidence="6" id="KW-1185">Reference proteome</keyword>
<dbReference type="EMBL" id="FOTV01000004">
    <property type="protein sequence ID" value="SFL57258.1"/>
    <property type="molecule type" value="Genomic_DNA"/>
</dbReference>
<feature type="coiled-coil region" evidence="1">
    <location>
        <begin position="57"/>
        <end position="119"/>
    </location>
</feature>
<name>A0A1W6KCL0_9GAMM</name>
<evidence type="ECO:0000259" key="2">
    <source>
        <dbReference type="Pfam" id="PF14346"/>
    </source>
</evidence>
<evidence type="ECO:0000313" key="6">
    <source>
        <dbReference type="Proteomes" id="UP000199211"/>
    </source>
</evidence>
<accession>A0A1W6KCL0</accession>
<dbReference type="Pfam" id="PF14346">
    <property type="entry name" value="DUF4398"/>
    <property type="match status" value="1"/>
</dbReference>
<dbReference type="RefSeq" id="WP_036204295.1">
    <property type="nucleotide sequence ID" value="NZ_CP020931.1"/>
</dbReference>